<evidence type="ECO:0000256" key="8">
    <source>
        <dbReference type="RuleBase" id="RU363079"/>
    </source>
</evidence>
<evidence type="ECO:0000256" key="5">
    <source>
        <dbReference type="ARBA" id="ARBA00022989"/>
    </source>
</evidence>
<evidence type="ECO:0000313" key="9">
    <source>
        <dbReference type="EMBL" id="PWA25011.1"/>
    </source>
</evidence>
<evidence type="ECO:0000313" key="10">
    <source>
        <dbReference type="Proteomes" id="UP000250572"/>
    </source>
</evidence>
<feature type="signal peptide" evidence="8">
    <location>
        <begin position="1"/>
        <end position="18"/>
    </location>
</feature>
<evidence type="ECO:0000256" key="3">
    <source>
        <dbReference type="ARBA" id="ARBA00022692"/>
    </source>
</evidence>
<comment type="subcellular location">
    <subcellularLocation>
        <location evidence="1">Cytoplasmic vesicle</location>
        <location evidence="1">Autophagosome membrane</location>
        <topology evidence="1">Multi-pass membrane protein</topology>
    </subcellularLocation>
</comment>
<comment type="caution">
    <text evidence="9">The sequence shown here is derived from an EMBL/GenBank/DDBJ whole genome shotgun (WGS) entry which is preliminary data.</text>
</comment>
<keyword evidence="4 8" id="KW-0732">Signal</keyword>
<keyword evidence="3 8" id="KW-0812">Transmembrane</keyword>
<sequence>MAVLCFLILSLFSGWAASYQEGDNVTLYVNKVGPYHNPQETYHYYTLPVCRPDKVHHKSLSLGEVLDGDRMAESLYFIRFRKNEERKTLCKLTLSEKQVDELREAIEELYYFEFVLDDIPIWGFVGYIEESGFLPHSHKVKSETLDLVCSDCAVCLPPYLFISSCSPFLRQVGLWTHLDFNIEYNGDSVIFANVSVKDVKPFPLEEGAGAAVAGVGVGGGSLTVTHTYSVRWFESSMPSARRAERLRDYSFFPKTLEIHWLSIINSLVLVVLLLGFVIIILMRVLKNDFARYNVEEEGGCDDLDQGDNGWKIIHTDVFRFPPFKSLLCAVLGVGAQFLTLATAIIVMALLGMFNVHRHGAINSAAIVLYALTSCVSGYVSCSFYTQINGQRWVWNIILTSSLFSAPLFFTWSVVNSVHWWSGSTQALPATTVLLLLGAWVLVGFPLSVIGGIVGKNRAGSFQAPCRTRNIPRQIPPQPWYKHTVVHMAIGGFLPFSAISVELYYIFATVWGREHYTLYGILLCVFAILLSVGACISVALTYFLLSGEDYRWWWRSVLSTGSTGLFIFVYSVFYYRNRSSMSGLVQSSEFFGYSLLTALVFTLMLGSVSFWASLAFIRYIYRNLKMD</sequence>
<feature type="transmembrane region" description="Helical" evidence="8">
    <location>
        <begin position="260"/>
        <end position="282"/>
    </location>
</feature>
<dbReference type="GO" id="GO:0000421">
    <property type="term" value="C:autophagosome membrane"/>
    <property type="evidence" value="ECO:0007669"/>
    <property type="project" value="UniProtKB-SubCell"/>
</dbReference>
<evidence type="ECO:0000256" key="6">
    <source>
        <dbReference type="ARBA" id="ARBA00023136"/>
    </source>
</evidence>
<feature type="transmembrane region" description="Helical" evidence="8">
    <location>
        <begin position="484"/>
        <end position="506"/>
    </location>
</feature>
<accession>A0A315VZX0</accession>
<feature type="transmembrane region" description="Helical" evidence="8">
    <location>
        <begin position="359"/>
        <end position="380"/>
    </location>
</feature>
<protein>
    <recommendedName>
        <fullName evidence="8">Transmembrane 9 superfamily member</fullName>
    </recommendedName>
</protein>
<feature type="transmembrane region" description="Helical" evidence="8">
    <location>
        <begin position="426"/>
        <end position="453"/>
    </location>
</feature>
<dbReference type="Pfam" id="PF02990">
    <property type="entry name" value="EMP70"/>
    <property type="match status" value="1"/>
</dbReference>
<reference evidence="9 10" key="1">
    <citation type="journal article" date="2018" name="G3 (Bethesda)">
        <title>A High-Quality Reference Genome for the Invasive Mosquitofish Gambusia affinis Using a Chicago Library.</title>
        <authorList>
            <person name="Hoffberg S.L."/>
            <person name="Troendle N.J."/>
            <person name="Glenn T.C."/>
            <person name="Mahmud O."/>
            <person name="Louha S."/>
            <person name="Chalopin D."/>
            <person name="Bennetzen J.L."/>
            <person name="Mauricio R."/>
        </authorList>
    </citation>
    <scope>NUCLEOTIDE SEQUENCE [LARGE SCALE GENOMIC DNA]</scope>
    <source>
        <strain evidence="9">NE01/NJP1002.9</strain>
        <tissue evidence="9">Muscle</tissue>
    </source>
</reference>
<dbReference type="PANTHER" id="PTHR10766">
    <property type="entry name" value="TRANSMEMBRANE 9 SUPERFAMILY PROTEIN"/>
    <property type="match status" value="1"/>
</dbReference>
<evidence type="ECO:0000256" key="2">
    <source>
        <dbReference type="ARBA" id="ARBA00005227"/>
    </source>
</evidence>
<dbReference type="STRING" id="33528.ENSGAFP00000008320"/>
<feature type="chain" id="PRO_5016188753" description="Transmembrane 9 superfamily member" evidence="8">
    <location>
        <begin position="19"/>
        <end position="626"/>
    </location>
</feature>
<evidence type="ECO:0000256" key="4">
    <source>
        <dbReference type="ARBA" id="ARBA00022729"/>
    </source>
</evidence>
<keyword evidence="5 8" id="KW-1133">Transmembrane helix</keyword>
<gene>
    <name evidence="9" type="ORF">CCH79_00015986</name>
</gene>
<proteinExistence type="inferred from homology"/>
<name>A0A315VZX0_GAMAF</name>
<evidence type="ECO:0000256" key="7">
    <source>
        <dbReference type="ARBA" id="ARBA00037688"/>
    </source>
</evidence>
<dbReference type="Proteomes" id="UP000250572">
    <property type="component" value="Unassembled WGS sequence"/>
</dbReference>
<feature type="transmembrane region" description="Helical" evidence="8">
    <location>
        <begin position="594"/>
        <end position="620"/>
    </location>
</feature>
<dbReference type="GO" id="GO:0072657">
    <property type="term" value="P:protein localization to membrane"/>
    <property type="evidence" value="ECO:0007669"/>
    <property type="project" value="TreeGrafter"/>
</dbReference>
<dbReference type="InterPro" id="IPR004240">
    <property type="entry name" value="EMP70"/>
</dbReference>
<comment type="similarity">
    <text evidence="2 8">Belongs to the nonaspanin (TM9SF) (TC 9.A.2) family.</text>
</comment>
<keyword evidence="6 8" id="KW-0472">Membrane</keyword>
<dbReference type="EMBL" id="NHOQ01001369">
    <property type="protein sequence ID" value="PWA25011.1"/>
    <property type="molecule type" value="Genomic_DNA"/>
</dbReference>
<feature type="transmembrane region" description="Helical" evidence="8">
    <location>
        <begin position="518"/>
        <end position="544"/>
    </location>
</feature>
<comment type="function">
    <text evidence="7">Plays an essential role in autophagy.</text>
</comment>
<feature type="transmembrane region" description="Helical" evidence="8">
    <location>
        <begin position="551"/>
        <end position="574"/>
    </location>
</feature>
<evidence type="ECO:0000256" key="1">
    <source>
        <dbReference type="ARBA" id="ARBA00004542"/>
    </source>
</evidence>
<dbReference type="PANTHER" id="PTHR10766:SF177">
    <property type="entry name" value="TRANSMEMBRANE 9 SUPERFAMILY MEMBER 1"/>
    <property type="match status" value="1"/>
</dbReference>
<feature type="transmembrane region" description="Helical" evidence="8">
    <location>
        <begin position="326"/>
        <end position="353"/>
    </location>
</feature>
<feature type="transmembrane region" description="Helical" evidence="8">
    <location>
        <begin position="392"/>
        <end position="414"/>
    </location>
</feature>
<dbReference type="AlphaFoldDB" id="A0A315VZX0"/>
<organism evidence="9 10">
    <name type="scientific">Gambusia affinis</name>
    <name type="common">Western mosquitofish</name>
    <name type="synonym">Heterandria affinis</name>
    <dbReference type="NCBI Taxonomy" id="33528"/>
    <lineage>
        <taxon>Eukaryota</taxon>
        <taxon>Metazoa</taxon>
        <taxon>Chordata</taxon>
        <taxon>Craniata</taxon>
        <taxon>Vertebrata</taxon>
        <taxon>Euteleostomi</taxon>
        <taxon>Actinopterygii</taxon>
        <taxon>Neopterygii</taxon>
        <taxon>Teleostei</taxon>
        <taxon>Neoteleostei</taxon>
        <taxon>Acanthomorphata</taxon>
        <taxon>Ovalentaria</taxon>
        <taxon>Atherinomorphae</taxon>
        <taxon>Cyprinodontiformes</taxon>
        <taxon>Poeciliidae</taxon>
        <taxon>Poeciliinae</taxon>
        <taxon>Gambusia</taxon>
    </lineage>
</organism>
<keyword evidence="10" id="KW-1185">Reference proteome</keyword>